<dbReference type="Pfam" id="PF07690">
    <property type="entry name" value="MFS_1"/>
    <property type="match status" value="1"/>
</dbReference>
<feature type="transmembrane region" description="Helical" evidence="4">
    <location>
        <begin position="239"/>
        <end position="264"/>
    </location>
</feature>
<dbReference type="Gene3D" id="1.20.1250.20">
    <property type="entry name" value="MFS general substrate transporter like domains"/>
    <property type="match status" value="2"/>
</dbReference>
<dbReference type="SUPFAM" id="SSF103473">
    <property type="entry name" value="MFS general substrate transporter"/>
    <property type="match status" value="1"/>
</dbReference>
<feature type="domain" description="Major facilitator superfamily (MFS) profile" evidence="5">
    <location>
        <begin position="7"/>
        <end position="393"/>
    </location>
</feature>
<dbReference type="EMBL" id="FOMO01000010">
    <property type="protein sequence ID" value="SFE15922.1"/>
    <property type="molecule type" value="Genomic_DNA"/>
</dbReference>
<proteinExistence type="predicted"/>
<evidence type="ECO:0000256" key="4">
    <source>
        <dbReference type="SAM" id="Phobius"/>
    </source>
</evidence>
<dbReference type="PANTHER" id="PTHR23527">
    <property type="entry name" value="BLL3282 PROTEIN"/>
    <property type="match status" value="1"/>
</dbReference>
<name>A0A1I1Y9A7_PSEOC</name>
<protein>
    <submittedName>
        <fullName evidence="6">Predicted arabinose efflux permease, MFS family</fullName>
    </submittedName>
</protein>
<evidence type="ECO:0000313" key="7">
    <source>
        <dbReference type="Proteomes" id="UP000243950"/>
    </source>
</evidence>
<keyword evidence="3 4" id="KW-0472">Membrane</keyword>
<dbReference type="InterPro" id="IPR020846">
    <property type="entry name" value="MFS_dom"/>
</dbReference>
<feature type="transmembrane region" description="Helical" evidence="4">
    <location>
        <begin position="335"/>
        <end position="357"/>
    </location>
</feature>
<dbReference type="GO" id="GO:0022857">
    <property type="term" value="F:transmembrane transporter activity"/>
    <property type="evidence" value="ECO:0007669"/>
    <property type="project" value="InterPro"/>
</dbReference>
<organism evidence="6 7">
    <name type="scientific">Pseudomonas straminea</name>
    <dbReference type="NCBI Taxonomy" id="47882"/>
    <lineage>
        <taxon>Bacteria</taxon>
        <taxon>Pseudomonadati</taxon>
        <taxon>Pseudomonadota</taxon>
        <taxon>Gammaproteobacteria</taxon>
        <taxon>Pseudomonadales</taxon>
        <taxon>Pseudomonadaceae</taxon>
        <taxon>Phytopseudomonas</taxon>
    </lineage>
</organism>
<evidence type="ECO:0000256" key="2">
    <source>
        <dbReference type="ARBA" id="ARBA00022989"/>
    </source>
</evidence>
<dbReference type="PROSITE" id="PS50850">
    <property type="entry name" value="MFS"/>
    <property type="match status" value="1"/>
</dbReference>
<keyword evidence="2 4" id="KW-1133">Transmembrane helix</keyword>
<feature type="transmembrane region" description="Helical" evidence="4">
    <location>
        <begin position="45"/>
        <end position="66"/>
    </location>
</feature>
<dbReference type="InterPro" id="IPR011701">
    <property type="entry name" value="MFS"/>
</dbReference>
<feature type="transmembrane region" description="Helical" evidence="4">
    <location>
        <begin position="363"/>
        <end position="386"/>
    </location>
</feature>
<accession>A0A1I1Y9A7</accession>
<feature type="transmembrane region" description="Helical" evidence="4">
    <location>
        <begin position="78"/>
        <end position="103"/>
    </location>
</feature>
<dbReference type="RefSeq" id="WP_244154193.1">
    <property type="nucleotide sequence ID" value="NZ_BSSG01000010.1"/>
</dbReference>
<dbReference type="AlphaFoldDB" id="A0A1I1Y9A7"/>
<dbReference type="Proteomes" id="UP000243950">
    <property type="component" value="Unassembled WGS sequence"/>
</dbReference>
<dbReference type="PANTHER" id="PTHR23527:SF1">
    <property type="entry name" value="BLL3282 PROTEIN"/>
    <property type="match status" value="1"/>
</dbReference>
<evidence type="ECO:0000313" key="6">
    <source>
        <dbReference type="EMBL" id="SFE15922.1"/>
    </source>
</evidence>
<feature type="transmembrane region" description="Helical" evidence="4">
    <location>
        <begin position="276"/>
        <end position="295"/>
    </location>
</feature>
<evidence type="ECO:0000256" key="1">
    <source>
        <dbReference type="ARBA" id="ARBA00022692"/>
    </source>
</evidence>
<evidence type="ECO:0000256" key="3">
    <source>
        <dbReference type="ARBA" id="ARBA00023136"/>
    </source>
</evidence>
<evidence type="ECO:0000259" key="5">
    <source>
        <dbReference type="PROSITE" id="PS50850"/>
    </source>
</evidence>
<feature type="transmembrane region" description="Helical" evidence="4">
    <location>
        <begin position="301"/>
        <end position="323"/>
    </location>
</feature>
<keyword evidence="1 4" id="KW-0812">Transmembrane</keyword>
<reference evidence="7" key="1">
    <citation type="submission" date="2016-10" db="EMBL/GenBank/DDBJ databases">
        <authorList>
            <person name="Varghese N."/>
            <person name="Submissions S."/>
        </authorList>
    </citation>
    <scope>NUCLEOTIDE SEQUENCE [LARGE SCALE GENOMIC DNA]</scope>
    <source>
        <strain evidence="7">JCM 2783</strain>
    </source>
</reference>
<gene>
    <name evidence="6" type="ORF">SAMN05216372_11042</name>
</gene>
<dbReference type="InterPro" id="IPR036259">
    <property type="entry name" value="MFS_trans_sf"/>
</dbReference>
<dbReference type="InterPro" id="IPR052952">
    <property type="entry name" value="MFS-Transporter"/>
</dbReference>
<sequence length="399" mass="41575">MNNSYAALAVTLAIQALVSMASFTVPVLAPVALPDLGGSLALVGLFVALIYLGAMISSLLSGSWILRFGAIRVSQVCLLLCGAGLAIAAGGQLWCLVISALALGAGYGPVTPASSHILARTTPRHLMGFMFSLKQTGVPIGGVLAGMLVPSLVGLAGWHGALLAVALACAMMALVAQCVREALDDDRSQSPAPRRDPFKPLRLIFAMPRMRNLALCSLLFGAMQLCLTTYLVSYLTEDYGLALVTAGVILALTQGAGVVGRLLWGWVADHWLEPRRLLPLLALLMAISSLLTAAFTQSWPLSLVAAVSMLFGATAIGWNGVYLAEVARLAPTGTAGQYTGGTLFFTYFGVVAGPPLFAGVTHFSHSLASGYLLFGGLMLAIALLLWRFAGAPAPRCDTG</sequence>
<keyword evidence="7" id="KW-1185">Reference proteome</keyword>
<feature type="transmembrane region" description="Helical" evidence="4">
    <location>
        <begin position="212"/>
        <end position="233"/>
    </location>
</feature>